<evidence type="ECO:0000256" key="4">
    <source>
        <dbReference type="ARBA" id="ARBA00023136"/>
    </source>
</evidence>
<evidence type="ECO:0000313" key="6">
    <source>
        <dbReference type="EMBL" id="MFC7394362.1"/>
    </source>
</evidence>
<dbReference type="Pfam" id="PF13520">
    <property type="entry name" value="AA_permease_2"/>
    <property type="match status" value="1"/>
</dbReference>
<dbReference type="EMBL" id="JBHTCO010000020">
    <property type="protein sequence ID" value="MFC7394362.1"/>
    <property type="molecule type" value="Genomic_DNA"/>
</dbReference>
<comment type="subcellular location">
    <subcellularLocation>
        <location evidence="1">Membrane</location>
        <topology evidence="1">Multi-pass membrane protein</topology>
    </subcellularLocation>
</comment>
<proteinExistence type="predicted"/>
<dbReference type="PANTHER" id="PTHR47704">
    <property type="entry name" value="POTASSIUM TRANSPORTER KIMA"/>
    <property type="match status" value="1"/>
</dbReference>
<feature type="transmembrane region" description="Helical" evidence="5">
    <location>
        <begin position="370"/>
        <end position="394"/>
    </location>
</feature>
<keyword evidence="4 5" id="KW-0472">Membrane</keyword>
<feature type="transmembrane region" description="Helical" evidence="5">
    <location>
        <begin position="255"/>
        <end position="277"/>
    </location>
</feature>
<feature type="transmembrane region" description="Helical" evidence="5">
    <location>
        <begin position="214"/>
        <end position="234"/>
    </location>
</feature>
<dbReference type="Gene3D" id="1.20.1740.10">
    <property type="entry name" value="Amino acid/polyamine transporter I"/>
    <property type="match status" value="1"/>
</dbReference>
<comment type="caution">
    <text evidence="6">The sequence shown here is derived from an EMBL/GenBank/DDBJ whole genome shotgun (WGS) entry which is preliminary data.</text>
</comment>
<feature type="transmembrane region" description="Helical" evidence="5">
    <location>
        <begin position="102"/>
        <end position="120"/>
    </location>
</feature>
<feature type="transmembrane region" description="Helical" evidence="5">
    <location>
        <begin position="59"/>
        <end position="81"/>
    </location>
</feature>
<feature type="transmembrane region" description="Helical" evidence="5">
    <location>
        <begin position="431"/>
        <end position="449"/>
    </location>
</feature>
<protein>
    <submittedName>
        <fullName evidence="6">APC family permease</fullName>
    </submittedName>
</protein>
<feature type="transmembrane region" description="Helical" evidence="5">
    <location>
        <begin position="140"/>
        <end position="160"/>
    </location>
</feature>
<dbReference type="InterPro" id="IPR002293">
    <property type="entry name" value="AA/rel_permease1"/>
</dbReference>
<reference evidence="7" key="1">
    <citation type="journal article" date="2019" name="Int. J. Syst. Evol. Microbiol.">
        <title>The Global Catalogue of Microorganisms (GCM) 10K type strain sequencing project: providing services to taxonomists for standard genome sequencing and annotation.</title>
        <authorList>
            <consortium name="The Broad Institute Genomics Platform"/>
            <consortium name="The Broad Institute Genome Sequencing Center for Infectious Disease"/>
            <person name="Wu L."/>
            <person name="Ma J."/>
        </authorList>
    </citation>
    <scope>NUCLEOTIDE SEQUENCE [LARGE SCALE GENOMIC DNA]</scope>
    <source>
        <strain evidence="7">CGMCC 1.16305</strain>
    </source>
</reference>
<feature type="transmembrane region" description="Helical" evidence="5">
    <location>
        <begin position="172"/>
        <end position="194"/>
    </location>
</feature>
<gene>
    <name evidence="6" type="ORF">ACFQRG_15500</name>
</gene>
<accession>A0ABW2PY96</accession>
<name>A0ABW2PY96_9BACL</name>
<dbReference type="Proteomes" id="UP001596505">
    <property type="component" value="Unassembled WGS sequence"/>
</dbReference>
<evidence type="ECO:0000256" key="2">
    <source>
        <dbReference type="ARBA" id="ARBA00022692"/>
    </source>
</evidence>
<feature type="transmembrane region" description="Helical" evidence="5">
    <location>
        <begin position="344"/>
        <end position="364"/>
    </location>
</feature>
<keyword evidence="7" id="KW-1185">Reference proteome</keyword>
<sequence length="605" mass="66654">MMTALKRILIGPPLKTEELKDQKIPKWKALPTLSSDALSSVAYGPEQILTVLAPIGAVALWYSLPIAGAIIFLLVMLGLSYRQIIHEYPGGGGAYIVSSDNLGTFGGLTAGSALLIDYTLTVAVSSSSGVAAISSAFPVLRPYTVLIGVFFVLLIMVLNLRGIRESGTIFSFPTYLFILGILGLVVTGLVKVLIQGVPSHVPPVTNHLPKGLTLFLLMRAFSSGCSSLTGVEAISNSTPNFKKPVKQNAARTLAVLVILLAILLAGVTGLAYLYHVVPNHETVLSQIAAHIFGHSVFYYYIQVTTALILLLACNTSFSAFPILASMMSDDKFLPRMFGVRGDRLNFSNGIIFLAVAAIVLIIAFEGNVNQLIPLYAIGVFLSFTLAQTGLVCRWIKNKPKHWLSKLVINLIGAILTFVVTIIFAVTKFTEGAWIVVILIPLLILIFYRIRRHFVLVGQELQIDIETDKPEEIESRIIIPVSGISKVVRNTIGYAKSIGGEAVALYIGFDEEDVKRMESQWEKWAPDVRLVTTVSRYRSVIRPLLRFIDHMGEDGKHRRITVLVPEFIPRQWWTKALHNQTGLMIRVILLFRKDVVISTVPYHLKH</sequence>
<dbReference type="PANTHER" id="PTHR47704:SF1">
    <property type="entry name" value="POTASSIUM TRANSPORTER KIMA"/>
    <property type="match status" value="1"/>
</dbReference>
<feature type="transmembrane region" description="Helical" evidence="5">
    <location>
        <begin position="297"/>
        <end position="323"/>
    </location>
</feature>
<evidence type="ECO:0000256" key="3">
    <source>
        <dbReference type="ARBA" id="ARBA00022989"/>
    </source>
</evidence>
<keyword evidence="2 5" id="KW-0812">Transmembrane</keyword>
<evidence type="ECO:0000256" key="1">
    <source>
        <dbReference type="ARBA" id="ARBA00004141"/>
    </source>
</evidence>
<evidence type="ECO:0000256" key="5">
    <source>
        <dbReference type="SAM" id="Phobius"/>
    </source>
</evidence>
<evidence type="ECO:0000313" key="7">
    <source>
        <dbReference type="Proteomes" id="UP001596505"/>
    </source>
</evidence>
<dbReference type="RefSeq" id="WP_380967643.1">
    <property type="nucleotide sequence ID" value="NZ_JBHTCO010000020.1"/>
</dbReference>
<feature type="transmembrane region" description="Helical" evidence="5">
    <location>
        <begin position="406"/>
        <end position="425"/>
    </location>
</feature>
<dbReference type="InterPro" id="IPR053153">
    <property type="entry name" value="APC_K+_Transporter"/>
</dbReference>
<organism evidence="6 7">
    <name type="scientific">Scopulibacillus cellulosilyticus</name>
    <dbReference type="NCBI Taxonomy" id="2665665"/>
    <lineage>
        <taxon>Bacteria</taxon>
        <taxon>Bacillati</taxon>
        <taxon>Bacillota</taxon>
        <taxon>Bacilli</taxon>
        <taxon>Bacillales</taxon>
        <taxon>Sporolactobacillaceae</taxon>
        <taxon>Scopulibacillus</taxon>
    </lineage>
</organism>
<keyword evidence="3 5" id="KW-1133">Transmembrane helix</keyword>